<dbReference type="OrthoDB" id="121996at2"/>
<gene>
    <name evidence="1" type="ORF">EG19_09370</name>
</gene>
<keyword evidence="2" id="KW-1185">Reference proteome</keyword>
<comment type="caution">
    <text evidence="1">The sequence shown here is derived from an EMBL/GenBank/DDBJ whole genome shotgun (WGS) entry which is preliminary data.</text>
</comment>
<dbReference type="RefSeq" id="WP_038050563.1">
    <property type="nucleotide sequence ID" value="NZ_JMFG01000043.1"/>
</dbReference>
<evidence type="ECO:0000313" key="1">
    <source>
        <dbReference type="EMBL" id="KDA52858.1"/>
    </source>
</evidence>
<reference evidence="1 2" key="1">
    <citation type="submission" date="2014-04" db="EMBL/GenBank/DDBJ databases">
        <title>The Genome Sequence of Thermoanaerobaculum aquaticum MP-01, The First Cultivated Group 23 Acidobacterium.</title>
        <authorList>
            <person name="Stamps B.W."/>
            <person name="Losey N.A."/>
            <person name="Lawson P.A."/>
            <person name="Stevenson B.S."/>
        </authorList>
    </citation>
    <scope>NUCLEOTIDE SEQUENCE [LARGE SCALE GENOMIC DNA]</scope>
    <source>
        <strain evidence="1 2">MP-01</strain>
    </source>
</reference>
<evidence type="ECO:0008006" key="3">
    <source>
        <dbReference type="Google" id="ProtNLM"/>
    </source>
</evidence>
<evidence type="ECO:0000313" key="2">
    <source>
        <dbReference type="Proteomes" id="UP000027284"/>
    </source>
</evidence>
<dbReference type="Gene3D" id="2.180.10.10">
    <property type="entry name" value="RHS repeat-associated core"/>
    <property type="match status" value="1"/>
</dbReference>
<organism evidence="1 2">
    <name type="scientific">Thermoanaerobaculum aquaticum</name>
    <dbReference type="NCBI Taxonomy" id="1312852"/>
    <lineage>
        <taxon>Bacteria</taxon>
        <taxon>Pseudomonadati</taxon>
        <taxon>Acidobacteriota</taxon>
        <taxon>Thermoanaerobaculia</taxon>
        <taxon>Thermoanaerobaculales</taxon>
        <taxon>Thermoanaerobaculaceae</taxon>
        <taxon>Thermoanaerobaculum</taxon>
    </lineage>
</organism>
<dbReference type="InterPro" id="IPR050708">
    <property type="entry name" value="T6SS_VgrG/RHS"/>
</dbReference>
<protein>
    <recommendedName>
        <fullName evidence="3">RHS repeat-associated core domain-containing protein</fullName>
    </recommendedName>
</protein>
<name>A0A062XPY2_9BACT</name>
<dbReference type="Proteomes" id="UP000027284">
    <property type="component" value="Unassembled WGS sequence"/>
</dbReference>
<dbReference type="PANTHER" id="PTHR32305">
    <property type="match status" value="1"/>
</dbReference>
<dbReference type="InterPro" id="IPR022385">
    <property type="entry name" value="Rhs_assc_core"/>
</dbReference>
<dbReference type="PANTHER" id="PTHR32305:SF15">
    <property type="entry name" value="PROTEIN RHSA-RELATED"/>
    <property type="match status" value="1"/>
</dbReference>
<dbReference type="NCBIfam" id="TIGR03696">
    <property type="entry name" value="Rhs_assc_core"/>
    <property type="match status" value="1"/>
</dbReference>
<dbReference type="STRING" id="1312852.EG19_09370"/>
<dbReference type="EMBL" id="JMFG01000043">
    <property type="protein sequence ID" value="KDA52858.1"/>
    <property type="molecule type" value="Genomic_DNA"/>
</dbReference>
<dbReference type="AlphaFoldDB" id="A0A062XPY2"/>
<accession>A0A062XPY2</accession>
<sequence>MLGLSWTQQGSGSARGKTGDLGSWCQNITKLGADALKVEEDTFTDDRLSPLTRWQRKQGTSILADESYSFDAFGNLTNYAGRTLPVLGTTNRLASASYDASGNVTSWGSFSYTWDVANQMTGMQGNGLSRRFAYTAAGERMLEWDQNLSRYTLSLRGLAGEVLREVTYSYGASSNSWQVFWEKDTMWARGRLLANVSRNQGIQHYHVDRLGSPRMVTNRCGQRVKTFDHNPWGMDRFAGMQDGERHRFTAHQRDLGNLTRSWDDVDYMHARYYTGYLARFLSPDPVRGDAPRPQSFNLFSYVVGNPVNSVDPDGRAANFLTTSREQAMARVAEELRLFESLAVWQALFEPGPSATVTLYAGPAIAARATVAPGEVEAARQSILDFLQAPGVMESIRNAFYPFIERNALNRSTGREASGYIIRVRSTGAIVFRFSGASKPGERDRVTFSLPRVDVWDYLAVAHTHPWYDSRWPSSNDIASLKSVFDGQIRFMLVFHYEGVTAYDKQLGINLEVVAGSWW</sequence>
<proteinExistence type="predicted"/>